<feature type="region of interest" description="Disordered" evidence="1">
    <location>
        <begin position="23"/>
        <end position="114"/>
    </location>
</feature>
<keyword evidence="3" id="KW-1185">Reference proteome</keyword>
<name>A0ABD0R6D6_CIRMR</name>
<dbReference type="InterPro" id="IPR013175">
    <property type="entry name" value="INO80_su_Ies4"/>
</dbReference>
<feature type="non-terminal residue" evidence="2">
    <location>
        <position position="1"/>
    </location>
</feature>
<sequence length="114" mass="12419">EFLLPDYLSHMQEEEGLGHFEMSEQTFEASSSSSSVQTPVISQVSSTMNYDNHTSAPPSQTPNPRSGHGGEAAQGEHPKSTAAVTSLQDTEEDEGEKERGGRKKKKRLVSITIE</sequence>
<evidence type="ECO:0000313" key="2">
    <source>
        <dbReference type="EMBL" id="KAL0193443.1"/>
    </source>
</evidence>
<organism evidence="2 3">
    <name type="scientific">Cirrhinus mrigala</name>
    <name type="common">Mrigala</name>
    <dbReference type="NCBI Taxonomy" id="683832"/>
    <lineage>
        <taxon>Eukaryota</taxon>
        <taxon>Metazoa</taxon>
        <taxon>Chordata</taxon>
        <taxon>Craniata</taxon>
        <taxon>Vertebrata</taxon>
        <taxon>Euteleostomi</taxon>
        <taxon>Actinopterygii</taxon>
        <taxon>Neopterygii</taxon>
        <taxon>Teleostei</taxon>
        <taxon>Ostariophysi</taxon>
        <taxon>Cypriniformes</taxon>
        <taxon>Cyprinidae</taxon>
        <taxon>Labeoninae</taxon>
        <taxon>Labeonini</taxon>
        <taxon>Cirrhinus</taxon>
    </lineage>
</organism>
<evidence type="ECO:0000313" key="3">
    <source>
        <dbReference type="Proteomes" id="UP001529510"/>
    </source>
</evidence>
<dbReference type="Proteomes" id="UP001529510">
    <property type="component" value="Unassembled WGS sequence"/>
</dbReference>
<dbReference type="Pfam" id="PF08193">
    <property type="entry name" value="INO80_Ies4"/>
    <property type="match status" value="1"/>
</dbReference>
<gene>
    <name evidence="2" type="ORF">M9458_011739</name>
</gene>
<reference evidence="2 3" key="1">
    <citation type="submission" date="2024-05" db="EMBL/GenBank/DDBJ databases">
        <title>Genome sequencing and assembly of Indian major carp, Cirrhinus mrigala (Hamilton, 1822).</title>
        <authorList>
            <person name="Mohindra V."/>
            <person name="Chowdhury L.M."/>
            <person name="Lal K."/>
            <person name="Jena J.K."/>
        </authorList>
    </citation>
    <scope>NUCLEOTIDE SEQUENCE [LARGE SCALE GENOMIC DNA]</scope>
    <source>
        <strain evidence="2">CM1030</strain>
        <tissue evidence="2">Blood</tissue>
    </source>
</reference>
<feature type="compositionally biased region" description="Polar residues" evidence="1">
    <location>
        <begin position="48"/>
        <end position="64"/>
    </location>
</feature>
<feature type="compositionally biased region" description="Low complexity" evidence="1">
    <location>
        <begin position="23"/>
        <end position="47"/>
    </location>
</feature>
<comment type="caution">
    <text evidence="2">The sequence shown here is derived from an EMBL/GenBank/DDBJ whole genome shotgun (WGS) entry which is preliminary data.</text>
</comment>
<evidence type="ECO:0000256" key="1">
    <source>
        <dbReference type="SAM" id="MobiDB-lite"/>
    </source>
</evidence>
<dbReference type="AlphaFoldDB" id="A0ABD0R6D6"/>
<dbReference type="EMBL" id="JAMKFB020000005">
    <property type="protein sequence ID" value="KAL0193443.1"/>
    <property type="molecule type" value="Genomic_DNA"/>
</dbReference>
<protein>
    <submittedName>
        <fullName evidence="2">Uncharacterized protein</fullName>
    </submittedName>
</protein>
<accession>A0ABD0R6D6</accession>
<proteinExistence type="predicted"/>